<proteinExistence type="predicted"/>
<organism evidence="2 3">
    <name type="scientific">Paenibacillus cisolokensis</name>
    <dbReference type="NCBI Taxonomy" id="1658519"/>
    <lineage>
        <taxon>Bacteria</taxon>
        <taxon>Bacillati</taxon>
        <taxon>Bacillota</taxon>
        <taxon>Bacilli</taxon>
        <taxon>Bacillales</taxon>
        <taxon>Paenibacillaceae</taxon>
        <taxon>Paenibacillus</taxon>
    </lineage>
</organism>
<evidence type="ECO:0000256" key="1">
    <source>
        <dbReference type="SAM" id="MobiDB-lite"/>
    </source>
</evidence>
<accession>A0ABQ4NG99</accession>
<evidence type="ECO:0000313" key="2">
    <source>
        <dbReference type="EMBL" id="GIQ67100.1"/>
    </source>
</evidence>
<reference evidence="2 3" key="1">
    <citation type="submission" date="2021-04" db="EMBL/GenBank/DDBJ databases">
        <title>Draft genome sequence of Paenibacillus cisolokensis, LC2-13A.</title>
        <authorList>
            <person name="Uke A."/>
            <person name="Chhe C."/>
            <person name="Baramee S."/>
            <person name="Kosugi A."/>
        </authorList>
    </citation>
    <scope>NUCLEOTIDE SEQUENCE [LARGE SCALE GENOMIC DNA]</scope>
    <source>
        <strain evidence="2 3">LC2-13A</strain>
    </source>
</reference>
<dbReference type="Proteomes" id="UP000680304">
    <property type="component" value="Unassembled WGS sequence"/>
</dbReference>
<protein>
    <submittedName>
        <fullName evidence="2">Uncharacterized protein</fullName>
    </submittedName>
</protein>
<evidence type="ECO:0000313" key="3">
    <source>
        <dbReference type="Proteomes" id="UP000680304"/>
    </source>
</evidence>
<keyword evidence="3" id="KW-1185">Reference proteome</keyword>
<comment type="caution">
    <text evidence="2">The sequence shown here is derived from an EMBL/GenBank/DDBJ whole genome shotgun (WGS) entry which is preliminary data.</text>
</comment>
<sequence length="67" mass="7263">MHIGLAQANGAMRTGGRFATGRLSAVVSHGGRSNRMRQRLSDIRYSDASANQSRSSNKDAMPSERLD</sequence>
<gene>
    <name evidence="2" type="ORF">PACILC2_56680</name>
</gene>
<feature type="region of interest" description="Disordered" evidence="1">
    <location>
        <begin position="28"/>
        <end position="67"/>
    </location>
</feature>
<name>A0ABQ4NG99_9BACL</name>
<dbReference type="EMBL" id="BOVJ01000255">
    <property type="protein sequence ID" value="GIQ67100.1"/>
    <property type="molecule type" value="Genomic_DNA"/>
</dbReference>